<evidence type="ECO:0000313" key="9">
    <source>
        <dbReference type="EMBL" id="HDI83246.1"/>
    </source>
</evidence>
<dbReference type="Pfam" id="PF12327">
    <property type="entry name" value="FtsZ_C"/>
    <property type="match status" value="1"/>
</dbReference>
<dbReference type="SUPFAM" id="SSF52490">
    <property type="entry name" value="Tubulin nucleotide-binding domain-like"/>
    <property type="match status" value="1"/>
</dbReference>
<evidence type="ECO:0000256" key="2">
    <source>
        <dbReference type="ARBA" id="ARBA00022741"/>
    </source>
</evidence>
<feature type="domain" description="Tubulin/FtsZ GTPase" evidence="7">
    <location>
        <begin position="13"/>
        <end position="204"/>
    </location>
</feature>
<dbReference type="PANTHER" id="PTHR30314">
    <property type="entry name" value="CELL DIVISION PROTEIN FTSZ-RELATED"/>
    <property type="match status" value="1"/>
</dbReference>
<comment type="subunit">
    <text evidence="4">Homodimer. Polymerizes to form a dynamic ring structure in a strictly GTP-dependent manner. Interacts directly with several other division proteins.</text>
</comment>
<evidence type="ECO:0000256" key="6">
    <source>
        <dbReference type="RuleBase" id="RU000631"/>
    </source>
</evidence>
<dbReference type="GO" id="GO:0005737">
    <property type="term" value="C:cytoplasm"/>
    <property type="evidence" value="ECO:0007669"/>
    <property type="project" value="UniProtKB-SubCell"/>
</dbReference>
<dbReference type="CDD" id="cd02201">
    <property type="entry name" value="FtsZ_type1"/>
    <property type="match status" value="1"/>
</dbReference>
<comment type="function">
    <text evidence="4 6">Essential cell division protein that forms a contractile ring structure (Z ring) at the future cell division site. The regulation of the ring assembly controls the timing and the location of cell division. One of the functions of the FtsZ ring is to recruit other cell division proteins to the septum to produce a new cell wall between the dividing cells. Binds GTP and shows GTPase activity.</text>
</comment>
<dbReference type="GO" id="GO:0032153">
    <property type="term" value="C:cell division site"/>
    <property type="evidence" value="ECO:0007669"/>
    <property type="project" value="UniProtKB-UniRule"/>
</dbReference>
<dbReference type="SUPFAM" id="SSF55307">
    <property type="entry name" value="Tubulin C-terminal domain-like"/>
    <property type="match status" value="1"/>
</dbReference>
<feature type="binding site" evidence="4">
    <location>
        <begin position="108"/>
        <end position="110"/>
    </location>
    <ligand>
        <name>GTP</name>
        <dbReference type="ChEBI" id="CHEBI:37565"/>
    </ligand>
</feature>
<evidence type="ECO:0000259" key="8">
    <source>
        <dbReference type="SMART" id="SM00865"/>
    </source>
</evidence>
<evidence type="ECO:0000256" key="1">
    <source>
        <dbReference type="ARBA" id="ARBA00009690"/>
    </source>
</evidence>
<dbReference type="InterPro" id="IPR000158">
    <property type="entry name" value="Cell_div_FtsZ"/>
</dbReference>
<dbReference type="GO" id="GO:0000917">
    <property type="term" value="P:division septum assembly"/>
    <property type="evidence" value="ECO:0007669"/>
    <property type="project" value="UniProtKB-KW"/>
</dbReference>
<dbReference type="GO" id="GO:0003924">
    <property type="term" value="F:GTPase activity"/>
    <property type="evidence" value="ECO:0007669"/>
    <property type="project" value="UniProtKB-UniRule"/>
</dbReference>
<keyword evidence="3 4" id="KW-0342">GTP-binding</keyword>
<dbReference type="InterPro" id="IPR018316">
    <property type="entry name" value="Tubulin/FtsZ_2-layer-sand-dom"/>
</dbReference>
<dbReference type="PANTHER" id="PTHR30314:SF3">
    <property type="entry name" value="MITOCHONDRIAL DIVISION PROTEIN FSZA"/>
    <property type="match status" value="1"/>
</dbReference>
<evidence type="ECO:0000256" key="4">
    <source>
        <dbReference type="HAMAP-Rule" id="MF_00909"/>
    </source>
</evidence>
<keyword evidence="4 6" id="KW-0132">Cell division</keyword>
<dbReference type="GO" id="GO:0043093">
    <property type="term" value="P:FtsZ-dependent cytokinesis"/>
    <property type="evidence" value="ECO:0007669"/>
    <property type="project" value="UniProtKB-UniRule"/>
</dbReference>
<organism evidence="9">
    <name type="scientific">candidate division WOR-3 bacterium</name>
    <dbReference type="NCBI Taxonomy" id="2052148"/>
    <lineage>
        <taxon>Bacteria</taxon>
        <taxon>Bacteria division WOR-3</taxon>
    </lineage>
</organism>
<keyword evidence="2 4" id="KW-0547">Nucleotide-binding</keyword>
<dbReference type="GO" id="GO:0051258">
    <property type="term" value="P:protein polymerization"/>
    <property type="evidence" value="ECO:0007669"/>
    <property type="project" value="UniProtKB-UniRule"/>
</dbReference>
<dbReference type="Gene3D" id="3.40.50.1440">
    <property type="entry name" value="Tubulin/FtsZ, GTPase domain"/>
    <property type="match status" value="1"/>
</dbReference>
<keyword evidence="4 6" id="KW-0131">Cell cycle</keyword>
<sequence length="359" mass="38505">MFNLAKGEQFPAKIRVIGVGGCGGNVVNYMIEKGINGVEFWAMNTDAQDLKKSLAKEKVQLGERITGGNGAGGDPKIGREAAEESREDIKAAIGDANMVFIVAGMGGGTGTGASPVVASLAREMGALTVAVVTKPATFEGRNRMRIAEEGIAELSRVADTIVIIPNDKIMAVKNIPLAKALGGITADIPAKAVQGIADLLIKEGLINLDFKDLRKVMSNSGRALLGVGIGKGENKAVDAIQEALNCPFLEDFEFGQAKHVLLNLTIDGESFTNEELNEMMEYVHTALGDNIELVFGVVVDNNIKDSAKVTLIATGIENREIKIDNLYISQGFRHTPQVENKEIKRDDLEIPTFLRRQSD</sequence>
<dbReference type="GO" id="GO:0005525">
    <property type="term" value="F:GTP binding"/>
    <property type="evidence" value="ECO:0007669"/>
    <property type="project" value="UniProtKB-UniRule"/>
</dbReference>
<dbReference type="NCBIfam" id="TIGR00065">
    <property type="entry name" value="ftsZ"/>
    <property type="match status" value="1"/>
</dbReference>
<keyword evidence="4 6" id="KW-0717">Septation</keyword>
<comment type="caution">
    <text evidence="4">Lacks conserved residue(s) required for the propagation of feature annotation.</text>
</comment>
<name>A0A7C0VCA5_UNCW3</name>
<dbReference type="InterPro" id="IPR036525">
    <property type="entry name" value="Tubulin/FtsZ_GTPase_sf"/>
</dbReference>
<dbReference type="InterPro" id="IPR008280">
    <property type="entry name" value="Tub_FtsZ_C"/>
</dbReference>
<dbReference type="InterPro" id="IPR003008">
    <property type="entry name" value="Tubulin_FtsZ_GTPase"/>
</dbReference>
<keyword evidence="4" id="KW-0963">Cytoplasm</keyword>
<dbReference type="InterPro" id="IPR020805">
    <property type="entry name" value="Cell_div_FtsZ_CS"/>
</dbReference>
<dbReference type="InterPro" id="IPR045061">
    <property type="entry name" value="FtsZ/CetZ"/>
</dbReference>
<dbReference type="SMART" id="SM00865">
    <property type="entry name" value="Tubulin_C"/>
    <property type="match status" value="1"/>
</dbReference>
<dbReference type="EMBL" id="DQWE01000267">
    <property type="protein sequence ID" value="HDI83246.1"/>
    <property type="molecule type" value="Genomic_DNA"/>
</dbReference>
<comment type="similarity">
    <text evidence="1 4 6">Belongs to the FtsZ family.</text>
</comment>
<dbReference type="PROSITE" id="PS01135">
    <property type="entry name" value="FTSZ_2"/>
    <property type="match status" value="1"/>
</dbReference>
<feature type="binding site" evidence="4">
    <location>
        <position position="143"/>
    </location>
    <ligand>
        <name>GTP</name>
        <dbReference type="ChEBI" id="CHEBI:37565"/>
    </ligand>
</feature>
<dbReference type="FunFam" id="3.40.50.1440:FF:000001">
    <property type="entry name" value="Cell division protein FtsZ"/>
    <property type="match status" value="1"/>
</dbReference>
<comment type="subcellular location">
    <subcellularLocation>
        <location evidence="4">Cytoplasm</location>
    </subcellularLocation>
    <text evidence="4">Assembles at midcell at the inner surface of the cytoplasmic membrane.</text>
</comment>
<feature type="domain" description="Tubulin/FtsZ 2-layer sandwich" evidence="8">
    <location>
        <begin position="206"/>
        <end position="325"/>
    </location>
</feature>
<dbReference type="HAMAP" id="MF_00909">
    <property type="entry name" value="FtsZ"/>
    <property type="match status" value="1"/>
</dbReference>
<reference evidence="9" key="1">
    <citation type="journal article" date="2020" name="mSystems">
        <title>Genome- and Community-Level Interaction Insights into Carbon Utilization and Element Cycling Functions of Hydrothermarchaeota in Hydrothermal Sediment.</title>
        <authorList>
            <person name="Zhou Z."/>
            <person name="Liu Y."/>
            <person name="Xu W."/>
            <person name="Pan J."/>
            <person name="Luo Z.H."/>
            <person name="Li M."/>
        </authorList>
    </citation>
    <scope>NUCLEOTIDE SEQUENCE [LARGE SCALE GENOMIC DNA]</scope>
    <source>
        <strain evidence="9">HyVt-102</strain>
    </source>
</reference>
<dbReference type="SMART" id="SM00864">
    <property type="entry name" value="Tubulin"/>
    <property type="match status" value="1"/>
</dbReference>
<dbReference type="Pfam" id="PF00091">
    <property type="entry name" value="Tubulin"/>
    <property type="match status" value="1"/>
</dbReference>
<dbReference type="AlphaFoldDB" id="A0A7C0VCA5"/>
<feature type="binding site" evidence="4">
    <location>
        <position position="139"/>
    </location>
    <ligand>
        <name>GTP</name>
        <dbReference type="ChEBI" id="CHEBI:37565"/>
    </ligand>
</feature>
<comment type="caution">
    <text evidence="9">The sequence shown here is derived from an EMBL/GenBank/DDBJ whole genome shotgun (WGS) entry which is preliminary data.</text>
</comment>
<gene>
    <name evidence="4 9" type="primary">ftsZ</name>
    <name evidence="9" type="ORF">ENF18_05595</name>
</gene>
<evidence type="ECO:0000256" key="5">
    <source>
        <dbReference type="NCBIfam" id="TIGR00065"/>
    </source>
</evidence>
<accession>A0A7C0VCA5</accession>
<evidence type="ECO:0000259" key="7">
    <source>
        <dbReference type="SMART" id="SM00864"/>
    </source>
</evidence>
<dbReference type="PROSITE" id="PS01134">
    <property type="entry name" value="FTSZ_1"/>
    <property type="match status" value="1"/>
</dbReference>
<dbReference type="Proteomes" id="UP000885847">
    <property type="component" value="Unassembled WGS sequence"/>
</dbReference>
<proteinExistence type="inferred from homology"/>
<dbReference type="InterPro" id="IPR024757">
    <property type="entry name" value="FtsZ_C"/>
</dbReference>
<evidence type="ECO:0000256" key="3">
    <source>
        <dbReference type="ARBA" id="ARBA00023134"/>
    </source>
</evidence>
<dbReference type="PRINTS" id="PR00423">
    <property type="entry name" value="CELLDVISFTSZ"/>
</dbReference>
<protein>
    <recommendedName>
        <fullName evidence="4 5">Cell division protein FtsZ</fullName>
    </recommendedName>
</protein>